<evidence type="ECO:0000256" key="2">
    <source>
        <dbReference type="SAM" id="Phobius"/>
    </source>
</evidence>
<accession>A0A6C0EY38</accession>
<keyword evidence="2" id="KW-0812">Transmembrane</keyword>
<evidence type="ECO:0000256" key="1">
    <source>
        <dbReference type="SAM" id="MobiDB-lite"/>
    </source>
</evidence>
<reference evidence="3" key="1">
    <citation type="journal article" date="2020" name="Nature">
        <title>Giant virus diversity and host interactions through global metagenomics.</title>
        <authorList>
            <person name="Schulz F."/>
            <person name="Roux S."/>
            <person name="Paez-Espino D."/>
            <person name="Jungbluth S."/>
            <person name="Walsh D.A."/>
            <person name="Denef V.J."/>
            <person name="McMahon K.D."/>
            <person name="Konstantinidis K.T."/>
            <person name="Eloe-Fadrosh E.A."/>
            <person name="Kyrpides N.C."/>
            <person name="Woyke T."/>
        </authorList>
    </citation>
    <scope>NUCLEOTIDE SEQUENCE</scope>
    <source>
        <strain evidence="3">GVMAG-M-3300009161-34</strain>
    </source>
</reference>
<sequence>MSEQSDISNIQSAYENNSKQMLDSIQQLTYTEGDILTDLTVAVGAGNTSSGVGTSDLNNPEIQKLIKQNLAELVKIEKIKTSIYGALTTSYQLTQQQIDAIRPVVANSNVANQLMAEALNVKLKQLGEQIDLHNNSERMIGVNDYYARRYEAHSSVMKKIVLFCGIIILVIFLMKIGFISDSISSVLIIATLAVGLIVVGKEVWDISRRNNIDFDKYNYPFNPDSIPAKTSNVIDLKTDETYGRQWVTNICSDITKTAASVENSLEGDAGYLPPDAGSGAGSGSTNANVSSVPVPSSSITTSTDTSSSMLPSPSGQETFTLLRSSNVASNNTYYNTKVPLPFNS</sequence>
<keyword evidence="2" id="KW-1133">Transmembrane helix</keyword>
<organism evidence="3">
    <name type="scientific">viral metagenome</name>
    <dbReference type="NCBI Taxonomy" id="1070528"/>
    <lineage>
        <taxon>unclassified sequences</taxon>
        <taxon>metagenomes</taxon>
        <taxon>organismal metagenomes</taxon>
    </lineage>
</organism>
<feature type="compositionally biased region" description="Low complexity" evidence="1">
    <location>
        <begin position="283"/>
        <end position="314"/>
    </location>
</feature>
<protein>
    <submittedName>
        <fullName evidence="3">Uncharacterized protein</fullName>
    </submittedName>
</protein>
<dbReference type="AlphaFoldDB" id="A0A6C0EY38"/>
<feature type="region of interest" description="Disordered" evidence="1">
    <location>
        <begin position="270"/>
        <end position="317"/>
    </location>
</feature>
<feature type="transmembrane region" description="Helical" evidence="2">
    <location>
        <begin position="160"/>
        <end position="179"/>
    </location>
</feature>
<evidence type="ECO:0000313" key="3">
    <source>
        <dbReference type="EMBL" id="QHT33219.1"/>
    </source>
</evidence>
<dbReference type="EMBL" id="MN738960">
    <property type="protein sequence ID" value="QHT33219.1"/>
    <property type="molecule type" value="Genomic_DNA"/>
</dbReference>
<keyword evidence="2" id="KW-0472">Membrane</keyword>
<feature type="transmembrane region" description="Helical" evidence="2">
    <location>
        <begin position="185"/>
        <end position="204"/>
    </location>
</feature>
<proteinExistence type="predicted"/>
<name>A0A6C0EY38_9ZZZZ</name>